<dbReference type="GO" id="GO:0072546">
    <property type="term" value="C:EMC complex"/>
    <property type="evidence" value="ECO:0007669"/>
    <property type="project" value="InterPro"/>
</dbReference>
<dbReference type="Pfam" id="PF03665">
    <property type="entry name" value="UPF0172"/>
    <property type="match status" value="1"/>
</dbReference>
<dbReference type="OMA" id="LVQVINW"/>
<dbReference type="PANTHER" id="PTHR12941:SF10">
    <property type="entry name" value="ER MEMBRANE PROTEIN COMPLEX SUBUNIT 8_9 HOMOLOG"/>
    <property type="match status" value="1"/>
</dbReference>
<dbReference type="CDD" id="cd08060">
    <property type="entry name" value="MPN_UPF0172"/>
    <property type="match status" value="1"/>
</dbReference>
<reference evidence="1" key="2">
    <citation type="submission" date="2022-06" db="UniProtKB">
        <authorList>
            <consortium name="EnsemblMetazoa"/>
        </authorList>
    </citation>
    <scope>IDENTIFICATION</scope>
    <source>
        <strain evidence="1">DF5081</strain>
    </source>
</reference>
<protein>
    <recommendedName>
        <fullName evidence="3">MPN domain-containing protein</fullName>
    </recommendedName>
</protein>
<name>A0A8R1I140_CAEJA</name>
<proteinExistence type="predicted"/>
<dbReference type="EnsemblMetazoa" id="CJA12365.1">
    <property type="protein sequence ID" value="CJA12365.1"/>
    <property type="gene ID" value="WBGene00131569"/>
</dbReference>
<evidence type="ECO:0000313" key="1">
    <source>
        <dbReference type="EnsemblMetazoa" id="CJA12365.1"/>
    </source>
</evidence>
<evidence type="ECO:0008006" key="3">
    <source>
        <dbReference type="Google" id="ProtNLM"/>
    </source>
</evidence>
<accession>A0A8R1I140</accession>
<dbReference type="InterPro" id="IPR005366">
    <property type="entry name" value="EMC8/9"/>
</dbReference>
<keyword evidence="2" id="KW-1185">Reference proteome</keyword>
<dbReference type="PANTHER" id="PTHR12941">
    <property type="entry name" value="ER MEMBRANE PROTEIN COMPLEX"/>
    <property type="match status" value="1"/>
</dbReference>
<evidence type="ECO:0000313" key="2">
    <source>
        <dbReference type="Proteomes" id="UP000005237"/>
    </source>
</evidence>
<organism evidence="1 2">
    <name type="scientific">Caenorhabditis japonica</name>
    <dbReference type="NCBI Taxonomy" id="281687"/>
    <lineage>
        <taxon>Eukaryota</taxon>
        <taxon>Metazoa</taxon>
        <taxon>Ecdysozoa</taxon>
        <taxon>Nematoda</taxon>
        <taxon>Chromadorea</taxon>
        <taxon>Rhabditida</taxon>
        <taxon>Rhabditina</taxon>
        <taxon>Rhabditomorpha</taxon>
        <taxon>Rhabditoidea</taxon>
        <taxon>Rhabditidae</taxon>
        <taxon>Peloderinae</taxon>
        <taxon>Caenorhabditis</taxon>
    </lineage>
</organism>
<dbReference type="AlphaFoldDB" id="A0A8R1I140"/>
<dbReference type="Gene3D" id="3.40.140.10">
    <property type="entry name" value="Cytidine Deaminase, domain 2"/>
    <property type="match status" value="1"/>
</dbReference>
<dbReference type="Proteomes" id="UP000005237">
    <property type="component" value="Unassembled WGS sequence"/>
</dbReference>
<sequence>MKHQVETQALPYSTIILHCLKYPAKGVVGLLIGAKKGDKVTVTGCVPLCHESTPLAPPLELATSLVHAKFGASLVGVYFSNAMPSDNSLNTYATRLADRISSVTSSPSILIQVMNERLMSDCDQDRLVAYEKDGDNWKETKTIFQGSNFLRGLQAVIQKKLYRELADFENHLDNPDSDFYNTSLSNKLVQVAEFRA</sequence>
<reference evidence="2" key="1">
    <citation type="submission" date="2010-08" db="EMBL/GenBank/DDBJ databases">
        <authorList>
            <consortium name="Caenorhabditis japonica Sequencing Consortium"/>
            <person name="Wilson R.K."/>
        </authorList>
    </citation>
    <scope>NUCLEOTIDE SEQUENCE [LARGE SCALE GENOMIC DNA]</scope>
    <source>
        <strain evidence="2">DF5081</strain>
    </source>
</reference>